<evidence type="ECO:0000313" key="1">
    <source>
        <dbReference type="EMBL" id="SDR90296.1"/>
    </source>
</evidence>
<keyword evidence="2" id="KW-1185">Reference proteome</keyword>
<dbReference type="EMBL" id="LT629732">
    <property type="protein sequence ID" value="SDR90296.1"/>
    <property type="molecule type" value="Genomic_DNA"/>
</dbReference>
<sequence>MNRLAIKAHTRVDSRWNNNGPGWCDGAGSDDQAQRFEAWIDAAYPR</sequence>
<gene>
    <name evidence="1" type="ORF">SAMN04489717_0966</name>
</gene>
<organism evidence="1 2">
    <name type="scientific">Actinopolymorpha singaporensis</name>
    <dbReference type="NCBI Taxonomy" id="117157"/>
    <lineage>
        <taxon>Bacteria</taxon>
        <taxon>Bacillati</taxon>
        <taxon>Actinomycetota</taxon>
        <taxon>Actinomycetes</taxon>
        <taxon>Propionibacteriales</taxon>
        <taxon>Actinopolymorphaceae</taxon>
        <taxon>Actinopolymorpha</taxon>
    </lineage>
</organism>
<protein>
    <submittedName>
        <fullName evidence="1">Uncharacterized protein</fullName>
    </submittedName>
</protein>
<dbReference type="Proteomes" id="UP000198983">
    <property type="component" value="Chromosome I"/>
</dbReference>
<dbReference type="AlphaFoldDB" id="A0A1H1MUC4"/>
<reference evidence="1 2" key="1">
    <citation type="submission" date="2016-10" db="EMBL/GenBank/DDBJ databases">
        <authorList>
            <person name="de Groot N.N."/>
        </authorList>
    </citation>
    <scope>NUCLEOTIDE SEQUENCE [LARGE SCALE GENOMIC DNA]</scope>
    <source>
        <strain evidence="1 2">DSM 22024</strain>
    </source>
</reference>
<name>A0A1H1MUC4_9ACTN</name>
<evidence type="ECO:0000313" key="2">
    <source>
        <dbReference type="Proteomes" id="UP000198983"/>
    </source>
</evidence>
<proteinExistence type="predicted"/>
<accession>A0A1H1MUC4</accession>